<protein>
    <submittedName>
        <fullName evidence="3">Uncharacterized protein</fullName>
    </submittedName>
</protein>
<evidence type="ECO:0000313" key="3">
    <source>
        <dbReference type="EMBL" id="KAK4321714.1"/>
    </source>
</evidence>
<evidence type="ECO:0000256" key="2">
    <source>
        <dbReference type="SAM" id="Phobius"/>
    </source>
</evidence>
<feature type="compositionally biased region" description="Basic and acidic residues" evidence="1">
    <location>
        <begin position="1"/>
        <end position="12"/>
    </location>
</feature>
<name>A0AAE1Q7I9_9EUCA</name>
<evidence type="ECO:0000313" key="4">
    <source>
        <dbReference type="Proteomes" id="UP001292094"/>
    </source>
</evidence>
<proteinExistence type="predicted"/>
<accession>A0AAE1Q7I9</accession>
<keyword evidence="2" id="KW-0812">Transmembrane</keyword>
<comment type="caution">
    <text evidence="3">The sequence shown here is derived from an EMBL/GenBank/DDBJ whole genome shotgun (WGS) entry which is preliminary data.</text>
</comment>
<organism evidence="3 4">
    <name type="scientific">Petrolisthes manimaculis</name>
    <dbReference type="NCBI Taxonomy" id="1843537"/>
    <lineage>
        <taxon>Eukaryota</taxon>
        <taxon>Metazoa</taxon>
        <taxon>Ecdysozoa</taxon>
        <taxon>Arthropoda</taxon>
        <taxon>Crustacea</taxon>
        <taxon>Multicrustacea</taxon>
        <taxon>Malacostraca</taxon>
        <taxon>Eumalacostraca</taxon>
        <taxon>Eucarida</taxon>
        <taxon>Decapoda</taxon>
        <taxon>Pleocyemata</taxon>
        <taxon>Anomura</taxon>
        <taxon>Galatheoidea</taxon>
        <taxon>Porcellanidae</taxon>
        <taxon>Petrolisthes</taxon>
    </lineage>
</organism>
<dbReference type="EMBL" id="JAWZYT010000562">
    <property type="protein sequence ID" value="KAK4321714.1"/>
    <property type="molecule type" value="Genomic_DNA"/>
</dbReference>
<keyword evidence="2" id="KW-0472">Membrane</keyword>
<keyword evidence="2" id="KW-1133">Transmembrane helix</keyword>
<feature type="transmembrane region" description="Helical" evidence="2">
    <location>
        <begin position="49"/>
        <end position="69"/>
    </location>
</feature>
<dbReference type="Proteomes" id="UP001292094">
    <property type="component" value="Unassembled WGS sequence"/>
</dbReference>
<sequence>METEKEEEHGESRTSTSTKPLVTTVVTRLPCIREVGRSSLAQVREFKTVYLGVTTVLPWWGVGLAWLTFSRSVSSDTDT</sequence>
<feature type="region of interest" description="Disordered" evidence="1">
    <location>
        <begin position="1"/>
        <end position="20"/>
    </location>
</feature>
<keyword evidence="4" id="KW-1185">Reference proteome</keyword>
<gene>
    <name evidence="3" type="ORF">Pmani_007511</name>
</gene>
<reference evidence="3" key="1">
    <citation type="submission" date="2023-11" db="EMBL/GenBank/DDBJ databases">
        <title>Genome assemblies of two species of porcelain crab, Petrolisthes cinctipes and Petrolisthes manimaculis (Anomura: Porcellanidae).</title>
        <authorList>
            <person name="Angst P."/>
        </authorList>
    </citation>
    <scope>NUCLEOTIDE SEQUENCE</scope>
    <source>
        <strain evidence="3">PB745_02</strain>
        <tissue evidence="3">Gill</tissue>
    </source>
</reference>
<evidence type="ECO:0000256" key="1">
    <source>
        <dbReference type="SAM" id="MobiDB-lite"/>
    </source>
</evidence>
<dbReference type="AlphaFoldDB" id="A0AAE1Q7I9"/>